<evidence type="ECO:0000256" key="1">
    <source>
        <dbReference type="SAM" id="MobiDB-lite"/>
    </source>
</evidence>
<comment type="caution">
    <text evidence="2">The sequence shown here is derived from an EMBL/GenBank/DDBJ whole genome shotgun (WGS) entry which is preliminary data.</text>
</comment>
<dbReference type="Proteomes" id="UP001589568">
    <property type="component" value="Unassembled WGS sequence"/>
</dbReference>
<sequence>MAITLPPQLDATLELAGLWFPNIDEDEIHADADAARIVQAYTAQEGADADATVRGAAGLHRGDSAVALQSAWNASDNANGHLAQATAATRIAPAALDGLGYVVTGTKVAVGTVAAVGTVRLLYALLAGGPAAGLTATATLLAIRRAGTKVLREAAEGTGRHMAPALTRRATAPLRDVLSRLRPPGPPGSPALAGAGRLPGGRVPVDPKSFDRNPGILQIRRKKKSDGGGGGWSRNSPASFDNNAQRMHGRLPSSNDVSKMSPKQAAEAAAQVKDSILTRKMNEAKLGKDAGHQARLRDEQKLLEELERKANEGK</sequence>
<organism evidence="2 3">
    <name type="scientific">Nonomuraea salmonea</name>
    <dbReference type="NCBI Taxonomy" id="46181"/>
    <lineage>
        <taxon>Bacteria</taxon>
        <taxon>Bacillati</taxon>
        <taxon>Actinomycetota</taxon>
        <taxon>Actinomycetes</taxon>
        <taxon>Streptosporangiales</taxon>
        <taxon>Streptosporangiaceae</taxon>
        <taxon>Nonomuraea</taxon>
    </lineage>
</organism>
<feature type="region of interest" description="Disordered" evidence="1">
    <location>
        <begin position="178"/>
        <end position="272"/>
    </location>
</feature>
<feature type="compositionally biased region" description="Low complexity" evidence="1">
    <location>
        <begin position="190"/>
        <end position="202"/>
    </location>
</feature>
<dbReference type="EMBL" id="JBHMCF010000025">
    <property type="protein sequence ID" value="MFB9472333.1"/>
    <property type="molecule type" value="Genomic_DNA"/>
</dbReference>
<gene>
    <name evidence="2" type="ORF">ACFFR3_22725</name>
</gene>
<proteinExistence type="predicted"/>
<evidence type="ECO:0000313" key="2">
    <source>
        <dbReference type="EMBL" id="MFB9472333.1"/>
    </source>
</evidence>
<dbReference type="RefSeq" id="WP_379483797.1">
    <property type="nucleotide sequence ID" value="NZ_JBHMCF010000025.1"/>
</dbReference>
<keyword evidence="3" id="KW-1185">Reference proteome</keyword>
<feature type="compositionally biased region" description="Polar residues" evidence="1">
    <location>
        <begin position="233"/>
        <end position="245"/>
    </location>
</feature>
<evidence type="ECO:0000313" key="3">
    <source>
        <dbReference type="Proteomes" id="UP001589568"/>
    </source>
</evidence>
<accession>A0ABV5NPT5</accession>
<reference evidence="2 3" key="1">
    <citation type="submission" date="2024-09" db="EMBL/GenBank/DDBJ databases">
        <authorList>
            <person name="Sun Q."/>
            <person name="Mori K."/>
        </authorList>
    </citation>
    <scope>NUCLEOTIDE SEQUENCE [LARGE SCALE GENOMIC DNA]</scope>
    <source>
        <strain evidence="2 3">JCM 3324</strain>
    </source>
</reference>
<protein>
    <submittedName>
        <fullName evidence="2">Uncharacterized protein</fullName>
    </submittedName>
</protein>
<name>A0ABV5NPT5_9ACTN</name>